<evidence type="ECO:0000256" key="1">
    <source>
        <dbReference type="ARBA" id="ARBA00023125"/>
    </source>
</evidence>
<protein>
    <submittedName>
        <fullName evidence="3">Addiction module antidote protein, HigA family</fullName>
    </submittedName>
    <submittedName>
        <fullName evidence="2">HigA family addiction module antitoxin</fullName>
    </submittedName>
</protein>
<proteinExistence type="predicted"/>
<dbReference type="EMBL" id="JAMDKF010000006">
    <property type="protein sequence ID" value="MEE6041074.1"/>
    <property type="molecule type" value="Genomic_DNA"/>
</dbReference>
<evidence type="ECO:0000313" key="4">
    <source>
        <dbReference type="Proteomes" id="UP000247594"/>
    </source>
</evidence>
<dbReference type="InterPro" id="IPR001387">
    <property type="entry name" value="Cro/C1-type_HTH"/>
</dbReference>
<gene>
    <name evidence="3" type="primary">higA</name>
    <name evidence="3" type="ORF">DM482_09060</name>
    <name evidence="2" type="ORF">M5S13_04105</name>
</gene>
<keyword evidence="1" id="KW-0238">DNA-binding</keyword>
<comment type="caution">
    <text evidence="3">The sequence shown here is derived from an EMBL/GenBank/DDBJ whole genome shotgun (WGS) entry which is preliminary data.</text>
</comment>
<evidence type="ECO:0000313" key="3">
    <source>
        <dbReference type="EMBL" id="PXZ38510.1"/>
    </source>
</evidence>
<dbReference type="NCBIfam" id="TIGR02607">
    <property type="entry name" value="antidote_HigA"/>
    <property type="match status" value="1"/>
</dbReference>
<reference evidence="2 5" key="2">
    <citation type="journal article" date="2022" name="Front. Microbiol.">
        <title>Commensal bacteria contribute to the growth of multidrug-resistant Avibacterium paragallinarum in chickens.</title>
        <authorList>
            <person name="Zhu J."/>
            <person name="Chen Y."/>
            <person name="Wu Y."/>
            <person name="Wang Y."/>
            <person name="Zhu K."/>
        </authorList>
    </citation>
    <scope>NUCLEOTIDE SEQUENCE [LARGE SCALE GENOMIC DNA]</scope>
    <source>
        <strain evidence="2 5">AV25</strain>
    </source>
</reference>
<accession>A0AAE5WHT5</accession>
<dbReference type="EMBL" id="QJPJ01000015">
    <property type="protein sequence ID" value="PXZ38510.1"/>
    <property type="molecule type" value="Genomic_DNA"/>
</dbReference>
<dbReference type="SUPFAM" id="SSF47413">
    <property type="entry name" value="lambda repressor-like DNA-binding domains"/>
    <property type="match status" value="1"/>
</dbReference>
<evidence type="ECO:0000313" key="2">
    <source>
        <dbReference type="EMBL" id="MEE6041074.1"/>
    </source>
</evidence>
<dbReference type="InterPro" id="IPR010982">
    <property type="entry name" value="Lambda_DNA-bd_dom_sf"/>
</dbReference>
<dbReference type="InterPro" id="IPR013430">
    <property type="entry name" value="Toxin_antidote_HigA"/>
</dbReference>
<dbReference type="GO" id="GO:0003677">
    <property type="term" value="F:DNA binding"/>
    <property type="evidence" value="ECO:0007669"/>
    <property type="project" value="UniProtKB-KW"/>
</dbReference>
<organism evidence="3 4">
    <name type="scientific">Avibacterium paragallinarum</name>
    <name type="common">Haemophilus gallinarum</name>
    <dbReference type="NCBI Taxonomy" id="728"/>
    <lineage>
        <taxon>Bacteria</taxon>
        <taxon>Pseudomonadati</taxon>
        <taxon>Pseudomonadota</taxon>
        <taxon>Gammaproteobacteria</taxon>
        <taxon>Pasteurellales</taxon>
        <taxon>Pasteurellaceae</taxon>
        <taxon>Avibacterium</taxon>
    </lineage>
</organism>
<dbReference type="Proteomes" id="UP000247594">
    <property type="component" value="Unassembled WGS sequence"/>
</dbReference>
<dbReference type="Gene3D" id="1.10.260.40">
    <property type="entry name" value="lambda repressor-like DNA-binding domains"/>
    <property type="match status" value="1"/>
</dbReference>
<dbReference type="Proteomes" id="UP001347884">
    <property type="component" value="Unassembled WGS sequence"/>
</dbReference>
<reference evidence="3 4" key="1">
    <citation type="submission" date="2018-06" db="EMBL/GenBank/DDBJ databases">
        <authorList>
            <person name="Teymurazov M."/>
            <person name="Kislichkina A."/>
            <person name="Abaymova A."/>
            <person name="Mukhina T."/>
            <person name="Mayskaya N."/>
            <person name="Svetoch E."/>
            <person name="Bogun A."/>
        </authorList>
    </citation>
    <scope>NUCLEOTIDE SEQUENCE [LARGE SCALE GENOMIC DNA]</scope>
    <source>
        <strain evidence="3 4">SCPM-O-B-8406</strain>
    </source>
</reference>
<dbReference type="PANTHER" id="PTHR36924">
    <property type="entry name" value="ANTITOXIN HIGA-1"/>
    <property type="match status" value="1"/>
</dbReference>
<name>A0AAE5WHT5_AVIPA</name>
<dbReference type="PANTHER" id="PTHR36924:SF1">
    <property type="entry name" value="ANTITOXIN HIGA-1"/>
    <property type="match status" value="1"/>
</dbReference>
<reference evidence="2" key="3">
    <citation type="submission" date="2022-05" db="EMBL/GenBank/DDBJ databases">
        <authorList>
            <person name="Chen Y."/>
            <person name="Zhu J."/>
            <person name="Zhu K."/>
        </authorList>
    </citation>
    <scope>NUCLEOTIDE SEQUENCE</scope>
    <source>
        <strain evidence="2">AV25</strain>
    </source>
</reference>
<dbReference type="AlphaFoldDB" id="A0AAE5WHT5"/>
<dbReference type="RefSeq" id="WP_110479640.1">
    <property type="nucleotide sequence ID" value="NZ_CP081939.1"/>
</dbReference>
<evidence type="ECO:0000313" key="5">
    <source>
        <dbReference type="Proteomes" id="UP001347884"/>
    </source>
</evidence>
<dbReference type="CDD" id="cd00093">
    <property type="entry name" value="HTH_XRE"/>
    <property type="match status" value="1"/>
</dbReference>
<keyword evidence="5" id="KW-1185">Reference proteome</keyword>
<sequence length="97" mass="10805">MRKPTHPGIILYDGFIEPHNIQIKALADHLGFARETISRLVHGKTPMTANIALALEDAGISTAKLWLGLQSAYDVWELKQHRTSQIKPFDFGQVVVA</sequence>